<dbReference type="InterPro" id="IPR051531">
    <property type="entry name" value="N-acetyltransferase"/>
</dbReference>
<evidence type="ECO:0000313" key="4">
    <source>
        <dbReference type="Proteomes" id="UP000032702"/>
    </source>
</evidence>
<reference evidence="3 4" key="1">
    <citation type="submission" date="2006-04" db="EMBL/GenBank/DDBJ databases">
        <authorList>
            <person name="Nierman W.C."/>
        </authorList>
    </citation>
    <scope>NUCLEOTIDE SEQUENCE [LARGE SCALE GENOMIC DNA]</scope>
    <source>
        <strain evidence="3 4">DW4/3-1</strain>
    </source>
</reference>
<proteinExistence type="predicted"/>
<dbReference type="PANTHER" id="PTHR43792">
    <property type="entry name" value="GNAT FAMILY, PUTATIVE (AFU_ORTHOLOGUE AFUA_3G00765)-RELATED-RELATED"/>
    <property type="match status" value="1"/>
</dbReference>
<dbReference type="AlphaFoldDB" id="Q09CA1"/>
<evidence type="ECO:0000256" key="1">
    <source>
        <dbReference type="SAM" id="MobiDB-lite"/>
    </source>
</evidence>
<dbReference type="PATRIC" id="fig|378806.16.peg.8854"/>
<dbReference type="EMBL" id="AAMD01000006">
    <property type="protein sequence ID" value="EAU69429.1"/>
    <property type="molecule type" value="Genomic_DNA"/>
</dbReference>
<organism evidence="3 4">
    <name type="scientific">Stigmatella aurantiaca (strain DW4/3-1)</name>
    <dbReference type="NCBI Taxonomy" id="378806"/>
    <lineage>
        <taxon>Bacteria</taxon>
        <taxon>Pseudomonadati</taxon>
        <taxon>Myxococcota</taxon>
        <taxon>Myxococcia</taxon>
        <taxon>Myxococcales</taxon>
        <taxon>Cystobacterineae</taxon>
        <taxon>Archangiaceae</taxon>
        <taxon>Stigmatella</taxon>
    </lineage>
</organism>
<evidence type="ECO:0000259" key="2">
    <source>
        <dbReference type="PROSITE" id="PS51186"/>
    </source>
</evidence>
<evidence type="ECO:0000313" key="3">
    <source>
        <dbReference type="EMBL" id="EAU69429.1"/>
    </source>
</evidence>
<dbReference type="GO" id="GO:0016747">
    <property type="term" value="F:acyltransferase activity, transferring groups other than amino-acyl groups"/>
    <property type="evidence" value="ECO:0007669"/>
    <property type="project" value="InterPro"/>
</dbReference>
<dbReference type="InterPro" id="IPR016181">
    <property type="entry name" value="Acyl_CoA_acyltransferase"/>
</dbReference>
<feature type="domain" description="N-acetyltransferase" evidence="2">
    <location>
        <begin position="113"/>
        <end position="266"/>
    </location>
</feature>
<gene>
    <name evidence="3" type="ORF">STIAU_3737</name>
</gene>
<name>Q09CA1_STIAD</name>
<feature type="compositionally biased region" description="Low complexity" evidence="1">
    <location>
        <begin position="35"/>
        <end position="50"/>
    </location>
</feature>
<keyword evidence="3" id="KW-0808">Transferase</keyword>
<dbReference type="Pfam" id="PF13302">
    <property type="entry name" value="Acetyltransf_3"/>
    <property type="match status" value="1"/>
</dbReference>
<dbReference type="Proteomes" id="UP000032702">
    <property type="component" value="Unassembled WGS sequence"/>
</dbReference>
<comment type="caution">
    <text evidence="3">The sequence shown here is derived from an EMBL/GenBank/DDBJ whole genome shotgun (WGS) entry which is preliminary data.</text>
</comment>
<dbReference type="Gene3D" id="3.40.630.30">
    <property type="match status" value="1"/>
</dbReference>
<protein>
    <submittedName>
        <fullName evidence="3">Acetyltransferase, gnat family</fullName>
    </submittedName>
</protein>
<dbReference type="PANTHER" id="PTHR43792:SF1">
    <property type="entry name" value="N-ACETYLTRANSFERASE DOMAIN-CONTAINING PROTEIN"/>
    <property type="match status" value="1"/>
</dbReference>
<dbReference type="PROSITE" id="PS51186">
    <property type="entry name" value="GNAT"/>
    <property type="match status" value="1"/>
</dbReference>
<feature type="region of interest" description="Disordered" evidence="1">
    <location>
        <begin position="25"/>
        <end position="51"/>
    </location>
</feature>
<sequence>MRPHGSSPSNCPAWRRVSRHWKRNAASSIPVGTASRRSPSTWGGWGSSSRCMSRRNSPSTCAACPSASPGPLENQHIQPDKLAGAETLPTAPTPPCPRFPVIAPGPRLETPRLLLRPTATEDLEGFVTLAGDPESAHFIGGVQPPSMAWRAMNVMAGSWTLQGFSMFSVVEKKSGRWIGRVGPWRPEGWPGTEVGWGLLRPYWGQGYATEAAAAAITWAFDQLGWHEVIHCIAPENTPSQQVARRLGSQLKGPGKLPAPYDTATMEVWGQDRDTWRARHGQG</sequence>
<dbReference type="SUPFAM" id="SSF55729">
    <property type="entry name" value="Acyl-CoA N-acyltransferases (Nat)"/>
    <property type="match status" value="1"/>
</dbReference>
<accession>Q09CA1</accession>
<dbReference type="InterPro" id="IPR000182">
    <property type="entry name" value="GNAT_dom"/>
</dbReference>